<evidence type="ECO:0000256" key="3">
    <source>
        <dbReference type="ARBA" id="ARBA00022553"/>
    </source>
</evidence>
<evidence type="ECO:0000256" key="5">
    <source>
        <dbReference type="ARBA" id="ARBA00022737"/>
    </source>
</evidence>
<dbReference type="Proteomes" id="UP000789706">
    <property type="component" value="Unassembled WGS sequence"/>
</dbReference>
<dbReference type="SUPFAM" id="SSF50978">
    <property type="entry name" value="WD40 repeat-like"/>
    <property type="match status" value="1"/>
</dbReference>
<feature type="compositionally biased region" description="Basic and acidic residues" evidence="10">
    <location>
        <begin position="127"/>
        <end position="139"/>
    </location>
</feature>
<dbReference type="SMART" id="SM00320">
    <property type="entry name" value="WD40"/>
    <property type="match status" value="6"/>
</dbReference>
<feature type="region of interest" description="Disordered" evidence="10">
    <location>
        <begin position="1"/>
        <end position="36"/>
    </location>
</feature>
<evidence type="ECO:0000256" key="4">
    <source>
        <dbReference type="ARBA" id="ARBA00022574"/>
    </source>
</evidence>
<reference evidence="11" key="1">
    <citation type="submission" date="2021-06" db="EMBL/GenBank/DDBJ databases">
        <authorList>
            <person name="Kallberg Y."/>
            <person name="Tangrot J."/>
            <person name="Rosling A."/>
        </authorList>
    </citation>
    <scope>NUCLEOTIDE SEQUENCE</scope>
    <source>
        <strain evidence="11">AZ414A</strain>
    </source>
</reference>
<proteinExistence type="inferred from homology"/>
<feature type="region of interest" description="Disordered" evidence="10">
    <location>
        <begin position="144"/>
        <end position="163"/>
    </location>
</feature>
<feature type="compositionally biased region" description="Basic and acidic residues" evidence="10">
    <location>
        <begin position="26"/>
        <end position="36"/>
    </location>
</feature>
<comment type="similarity">
    <text evidence="7">Belongs to the WD repeat UTP18 family.</text>
</comment>
<dbReference type="InterPro" id="IPR036322">
    <property type="entry name" value="WD40_repeat_dom_sf"/>
</dbReference>
<dbReference type="Gene3D" id="2.130.10.10">
    <property type="entry name" value="YVTN repeat-like/Quinoprotein amine dehydrogenase"/>
    <property type="match status" value="1"/>
</dbReference>
<organism evidence="11 12">
    <name type="scientific">Diversispora eburnea</name>
    <dbReference type="NCBI Taxonomy" id="1213867"/>
    <lineage>
        <taxon>Eukaryota</taxon>
        <taxon>Fungi</taxon>
        <taxon>Fungi incertae sedis</taxon>
        <taxon>Mucoromycota</taxon>
        <taxon>Glomeromycotina</taxon>
        <taxon>Glomeromycetes</taxon>
        <taxon>Diversisporales</taxon>
        <taxon>Diversisporaceae</taxon>
        <taxon>Diversispora</taxon>
    </lineage>
</organism>
<dbReference type="PROSITE" id="PS50082">
    <property type="entry name" value="WD_REPEATS_2"/>
    <property type="match status" value="1"/>
</dbReference>
<protein>
    <recommendedName>
        <fullName evidence="8">U3 small nucleolar RNA-associated protein 18 homolog</fullName>
    </recommendedName>
</protein>
<dbReference type="GO" id="GO:0032040">
    <property type="term" value="C:small-subunit processome"/>
    <property type="evidence" value="ECO:0007669"/>
    <property type="project" value="TreeGrafter"/>
</dbReference>
<keyword evidence="3" id="KW-0597">Phosphoprotein</keyword>
<evidence type="ECO:0000256" key="10">
    <source>
        <dbReference type="SAM" id="MobiDB-lite"/>
    </source>
</evidence>
<dbReference type="PANTHER" id="PTHR18359">
    <property type="entry name" value="WD-REPEAT PROTEIN-RELATED"/>
    <property type="match status" value="1"/>
</dbReference>
<keyword evidence="12" id="KW-1185">Reference proteome</keyword>
<evidence type="ECO:0000256" key="2">
    <source>
        <dbReference type="ARBA" id="ARBA00022552"/>
    </source>
</evidence>
<dbReference type="EMBL" id="CAJVPK010000423">
    <property type="protein sequence ID" value="CAG8508469.1"/>
    <property type="molecule type" value="Genomic_DNA"/>
</dbReference>
<feature type="compositionally biased region" description="Basic and acidic residues" evidence="10">
    <location>
        <begin position="272"/>
        <end position="284"/>
    </location>
</feature>
<sequence>MARKKNKSSYMREKSLNKKNRKKNTKKNDTKKKAAMDHKVMIESYKYMQKLMKETMEGITNNLKQHRLNLTERLTGSTSGLTSGLSSSSSGLSSGLGSGLATRNYSSLTSGLTSERNSLLSSTRLTSRKDESEKRLENLVFGDGKEKRKEKMSDKKDLEKDIEEKQSNKKVKFSIDLTPDKSISMNETNNDSEDSINVNKESKLLRSTNGAWYDSDDENVNVSLKSKNMLKKLRKTEEEDVISGSQYEMRLRNQYENLHPTPNWATPSSKRKRDDSSSTEKLEQDEISSPEQVVKTPNKKIQIKLLSENPVKIPEEVTPKLLPNDKIGIVRERNANIQGCSQCVIQSATFHPNAQVLMSAGFDKTVRLFQIDGKKNPKIQSVVFNDLPISNASFNPSGSEIIVTGRRKYFYSYNIESGNIERSNGIIGLEINSLENFKISPCGKYICFPSISGNIVLVNYQTKQWMGSFKMNGTVTSIDWSSDGKYLFSIGKDAEVYQWDVGARRCVHKFRDYGGFKPSIISVSKNDNYYAIGSNSGVVNVYDKKCLQYASPRPLNTIMNVTTEIHDMKFNHDTQLLGVSSRSKKGQMKLIHLPSFNVFPNWPIKPIPLNYVQCFDFSTSSSYIAAGNDRGKVLLYRFKHYTKA</sequence>
<dbReference type="PANTHER" id="PTHR18359:SF0">
    <property type="entry name" value="U3 SMALL NUCLEOLAR RNA-ASSOCIATED PROTEIN 18 HOMOLOG"/>
    <property type="match status" value="1"/>
</dbReference>
<dbReference type="InterPro" id="IPR045161">
    <property type="entry name" value="Utp18"/>
</dbReference>
<dbReference type="OrthoDB" id="1935146at2759"/>
<evidence type="ECO:0000256" key="7">
    <source>
        <dbReference type="ARBA" id="ARBA00025767"/>
    </source>
</evidence>
<feature type="compositionally biased region" description="Low complexity" evidence="10">
    <location>
        <begin position="76"/>
        <end position="95"/>
    </location>
</feature>
<keyword evidence="2" id="KW-0698">rRNA processing</keyword>
<evidence type="ECO:0000313" key="12">
    <source>
        <dbReference type="Proteomes" id="UP000789706"/>
    </source>
</evidence>
<feature type="compositionally biased region" description="Polar residues" evidence="10">
    <location>
        <begin position="101"/>
        <end position="111"/>
    </location>
</feature>
<dbReference type="AlphaFoldDB" id="A0A9N9F3Q1"/>
<evidence type="ECO:0000256" key="1">
    <source>
        <dbReference type="ARBA" id="ARBA00004604"/>
    </source>
</evidence>
<dbReference type="GO" id="GO:0006364">
    <property type="term" value="P:rRNA processing"/>
    <property type="evidence" value="ECO:0007669"/>
    <property type="project" value="UniProtKB-KW"/>
</dbReference>
<evidence type="ECO:0000256" key="8">
    <source>
        <dbReference type="ARBA" id="ARBA00074442"/>
    </source>
</evidence>
<keyword evidence="5" id="KW-0677">Repeat</keyword>
<evidence type="ECO:0000313" key="11">
    <source>
        <dbReference type="EMBL" id="CAG8508469.1"/>
    </source>
</evidence>
<accession>A0A9N9F3Q1</accession>
<dbReference type="GO" id="GO:0034388">
    <property type="term" value="C:Pwp2p-containing subcomplex of 90S preribosome"/>
    <property type="evidence" value="ECO:0007669"/>
    <property type="project" value="TreeGrafter"/>
</dbReference>
<feature type="repeat" description="WD" evidence="9">
    <location>
        <begin position="468"/>
        <end position="509"/>
    </location>
</feature>
<evidence type="ECO:0000256" key="9">
    <source>
        <dbReference type="PROSITE-ProRule" id="PRU00221"/>
    </source>
</evidence>
<feature type="region of interest" description="Disordered" evidence="10">
    <location>
        <begin position="76"/>
        <end position="139"/>
    </location>
</feature>
<comment type="subcellular location">
    <subcellularLocation>
        <location evidence="1">Nucleus</location>
        <location evidence="1">Nucleolus</location>
    </subcellularLocation>
</comment>
<gene>
    <name evidence="11" type="ORF">DEBURN_LOCUS5049</name>
</gene>
<name>A0A9N9F3Q1_9GLOM</name>
<comment type="caution">
    <text evidence="11">The sequence shown here is derived from an EMBL/GenBank/DDBJ whole genome shotgun (WGS) entry which is preliminary data.</text>
</comment>
<feature type="compositionally biased region" description="Low complexity" evidence="10">
    <location>
        <begin position="112"/>
        <end position="125"/>
    </location>
</feature>
<evidence type="ECO:0000256" key="6">
    <source>
        <dbReference type="ARBA" id="ARBA00023242"/>
    </source>
</evidence>
<keyword evidence="4 9" id="KW-0853">WD repeat</keyword>
<dbReference type="Pfam" id="PF00400">
    <property type="entry name" value="WD40"/>
    <property type="match status" value="2"/>
</dbReference>
<feature type="region of interest" description="Disordered" evidence="10">
    <location>
        <begin position="253"/>
        <end position="295"/>
    </location>
</feature>
<dbReference type="InterPro" id="IPR001680">
    <property type="entry name" value="WD40_rpt"/>
</dbReference>
<keyword evidence="6" id="KW-0539">Nucleus</keyword>
<dbReference type="InterPro" id="IPR015943">
    <property type="entry name" value="WD40/YVTN_repeat-like_dom_sf"/>
</dbReference>
<dbReference type="FunFam" id="2.130.10.10:FF:000121">
    <property type="entry name" value="U3 small nucleolar RNA-associated protein 18 homolog"/>
    <property type="match status" value="1"/>
</dbReference>